<dbReference type="GO" id="GO:0042352">
    <property type="term" value="P:GDP-L-fucose salvage"/>
    <property type="evidence" value="ECO:0007669"/>
    <property type="project" value="TreeGrafter"/>
</dbReference>
<feature type="domain" description="GDP-fucose pyrophosphorylase" evidence="5">
    <location>
        <begin position="86"/>
        <end position="159"/>
    </location>
</feature>
<dbReference type="InterPro" id="IPR012887">
    <property type="entry name" value="GDP_fucose_pyrophosphorylase"/>
</dbReference>
<feature type="region of interest" description="Disordered" evidence="4">
    <location>
        <begin position="1"/>
        <end position="27"/>
    </location>
</feature>
<dbReference type="Pfam" id="PF07959">
    <property type="entry name" value="Fucose_pyrophosphorylase"/>
    <property type="match status" value="1"/>
</dbReference>
<dbReference type="AlphaFoldDB" id="A0A498KJM9"/>
<protein>
    <recommendedName>
        <fullName evidence="5">GDP-fucose pyrophosphorylase domain-containing protein</fullName>
    </recommendedName>
</protein>
<feature type="compositionally biased region" description="Basic and acidic residues" evidence="4">
    <location>
        <begin position="1"/>
        <end position="10"/>
    </location>
</feature>
<dbReference type="STRING" id="3750.A0A498KJM9"/>
<proteinExistence type="predicted"/>
<keyword evidence="7" id="KW-1185">Reference proteome</keyword>
<evidence type="ECO:0000256" key="2">
    <source>
        <dbReference type="ARBA" id="ARBA00022741"/>
    </source>
</evidence>
<dbReference type="Gene3D" id="3.30.230.120">
    <property type="match status" value="1"/>
</dbReference>
<name>A0A498KJM9_MALDO</name>
<sequence>MQKESNADWKRNRHSMAADGGNEPAEFKTPSSMQCDFFILYANPVATHLAKAILKRTQVAERGSESASIEDTSVLFQQALYISDIAASAVLPSSKIAPTVSIGEDSLIYDSTIPSGMQVGSLSVVVGINVPEVNSSAAENSFRFILPDRHCLWEIPLLGRTAFTITPKKVLEDSGIHENDIWILTSTHGKCLWNAKIFPFLSYFEMLNLASWLMGLGDQNSEHLYEAPTDICTSSHKNKDFDASANHSFHPRMVKVEFPVRVDFVGGWSDTPPWTLEHAGCVLNMAISLEGSLPIGTNIEKAKSTGVFVSDDAGNELHIEDRTSIATPFDDNDPFRLVKSALLVTGIIHENVLASKGLQIRTWARVPRGNGLGTSSILAAVVVK</sequence>
<dbReference type="SUPFAM" id="SSF54211">
    <property type="entry name" value="Ribosomal protein S5 domain 2-like"/>
    <property type="match status" value="1"/>
</dbReference>
<dbReference type="InterPro" id="IPR020568">
    <property type="entry name" value="Ribosomal_Su5_D2-typ_SF"/>
</dbReference>
<dbReference type="EMBL" id="RDQH01000327">
    <property type="protein sequence ID" value="RXI07677.1"/>
    <property type="molecule type" value="Genomic_DNA"/>
</dbReference>
<keyword evidence="3" id="KW-0418">Kinase</keyword>
<reference evidence="6 7" key="1">
    <citation type="submission" date="2018-10" db="EMBL/GenBank/DDBJ databases">
        <title>A high-quality apple genome assembly.</title>
        <authorList>
            <person name="Hu J."/>
        </authorList>
    </citation>
    <scope>NUCLEOTIDE SEQUENCE [LARGE SCALE GENOMIC DNA]</scope>
    <source>
        <strain evidence="7">cv. HFTH1</strain>
        <tissue evidence="6">Young leaf</tissue>
    </source>
</reference>
<evidence type="ECO:0000259" key="5">
    <source>
        <dbReference type="Pfam" id="PF07959"/>
    </source>
</evidence>
<dbReference type="GO" id="GO:0000166">
    <property type="term" value="F:nucleotide binding"/>
    <property type="evidence" value="ECO:0007669"/>
    <property type="project" value="UniProtKB-KW"/>
</dbReference>
<keyword evidence="1" id="KW-0808">Transferase</keyword>
<organism evidence="6 7">
    <name type="scientific">Malus domestica</name>
    <name type="common">Apple</name>
    <name type="synonym">Pyrus malus</name>
    <dbReference type="NCBI Taxonomy" id="3750"/>
    <lineage>
        <taxon>Eukaryota</taxon>
        <taxon>Viridiplantae</taxon>
        <taxon>Streptophyta</taxon>
        <taxon>Embryophyta</taxon>
        <taxon>Tracheophyta</taxon>
        <taxon>Spermatophyta</taxon>
        <taxon>Magnoliopsida</taxon>
        <taxon>eudicotyledons</taxon>
        <taxon>Gunneridae</taxon>
        <taxon>Pentapetalae</taxon>
        <taxon>rosids</taxon>
        <taxon>fabids</taxon>
        <taxon>Rosales</taxon>
        <taxon>Rosaceae</taxon>
        <taxon>Amygdaloideae</taxon>
        <taxon>Maleae</taxon>
        <taxon>Malus</taxon>
    </lineage>
</organism>
<keyword evidence="2" id="KW-0547">Nucleotide-binding</keyword>
<comment type="caution">
    <text evidence="6">The sequence shown here is derived from an EMBL/GenBank/DDBJ whole genome shotgun (WGS) entry which is preliminary data.</text>
</comment>
<evidence type="ECO:0000313" key="6">
    <source>
        <dbReference type="EMBL" id="RXI07677.1"/>
    </source>
</evidence>
<dbReference type="PANTHER" id="PTHR32463">
    <property type="entry name" value="L-FUCOSE KINASE"/>
    <property type="match status" value="1"/>
</dbReference>
<dbReference type="Proteomes" id="UP000290289">
    <property type="component" value="Chromosome 1"/>
</dbReference>
<evidence type="ECO:0000313" key="7">
    <source>
        <dbReference type="Proteomes" id="UP000290289"/>
    </source>
</evidence>
<dbReference type="PANTHER" id="PTHR32463:SF0">
    <property type="entry name" value="L-FUCOSE KINASE"/>
    <property type="match status" value="1"/>
</dbReference>
<evidence type="ECO:0000256" key="4">
    <source>
        <dbReference type="SAM" id="MobiDB-lite"/>
    </source>
</evidence>
<dbReference type="InterPro" id="IPR052203">
    <property type="entry name" value="GHMP_Kinase-Related"/>
</dbReference>
<evidence type="ECO:0000256" key="3">
    <source>
        <dbReference type="ARBA" id="ARBA00022777"/>
    </source>
</evidence>
<accession>A0A498KJM9</accession>
<gene>
    <name evidence="6" type="ORF">DVH24_005450</name>
</gene>
<evidence type="ECO:0000256" key="1">
    <source>
        <dbReference type="ARBA" id="ARBA00022679"/>
    </source>
</evidence>
<dbReference type="GO" id="GO:0050201">
    <property type="term" value="F:fucokinase activity"/>
    <property type="evidence" value="ECO:0007669"/>
    <property type="project" value="TreeGrafter"/>
</dbReference>